<keyword evidence="1" id="KW-0732">Signal</keyword>
<proteinExistence type="predicted"/>
<reference evidence="2 3" key="1">
    <citation type="journal article" date="2016" name="Mol. Biol. Evol.">
        <title>Comparative Genomics of Early-Diverging Mushroom-Forming Fungi Provides Insights into the Origins of Lignocellulose Decay Capabilities.</title>
        <authorList>
            <person name="Nagy L.G."/>
            <person name="Riley R."/>
            <person name="Tritt A."/>
            <person name="Adam C."/>
            <person name="Daum C."/>
            <person name="Floudas D."/>
            <person name="Sun H."/>
            <person name="Yadav J.S."/>
            <person name="Pangilinan J."/>
            <person name="Larsson K.H."/>
            <person name="Matsuura K."/>
            <person name="Barry K."/>
            <person name="Labutti K."/>
            <person name="Kuo R."/>
            <person name="Ohm R.A."/>
            <person name="Bhattacharya S.S."/>
            <person name="Shirouzu T."/>
            <person name="Yoshinaga Y."/>
            <person name="Martin F.M."/>
            <person name="Grigoriev I.V."/>
            <person name="Hibbett D.S."/>
        </authorList>
    </citation>
    <scope>NUCLEOTIDE SEQUENCE [LARGE SCALE GENOMIC DNA]</scope>
    <source>
        <strain evidence="2 3">HHB14362 ss-1</strain>
    </source>
</reference>
<evidence type="ECO:0000313" key="2">
    <source>
        <dbReference type="EMBL" id="KZT27180.1"/>
    </source>
</evidence>
<keyword evidence="3" id="KW-1185">Reference proteome</keyword>
<dbReference type="Proteomes" id="UP000076761">
    <property type="component" value="Unassembled WGS sequence"/>
</dbReference>
<gene>
    <name evidence="2" type="ORF">NEOLEDRAFT_1131197</name>
</gene>
<evidence type="ECO:0000313" key="3">
    <source>
        <dbReference type="Proteomes" id="UP000076761"/>
    </source>
</evidence>
<accession>A0A165TU42</accession>
<organism evidence="2 3">
    <name type="scientific">Neolentinus lepideus HHB14362 ss-1</name>
    <dbReference type="NCBI Taxonomy" id="1314782"/>
    <lineage>
        <taxon>Eukaryota</taxon>
        <taxon>Fungi</taxon>
        <taxon>Dikarya</taxon>
        <taxon>Basidiomycota</taxon>
        <taxon>Agaricomycotina</taxon>
        <taxon>Agaricomycetes</taxon>
        <taxon>Gloeophyllales</taxon>
        <taxon>Gloeophyllaceae</taxon>
        <taxon>Neolentinus</taxon>
    </lineage>
</organism>
<feature type="chain" id="PRO_5007867265" description="Secreted protein" evidence="1">
    <location>
        <begin position="24"/>
        <end position="77"/>
    </location>
</feature>
<feature type="signal peptide" evidence="1">
    <location>
        <begin position="1"/>
        <end position="23"/>
    </location>
</feature>
<evidence type="ECO:0008006" key="4">
    <source>
        <dbReference type="Google" id="ProtNLM"/>
    </source>
</evidence>
<dbReference type="AlphaFoldDB" id="A0A165TU42"/>
<evidence type="ECO:0000256" key="1">
    <source>
        <dbReference type="SAM" id="SignalP"/>
    </source>
</evidence>
<name>A0A165TU42_9AGAM</name>
<dbReference type="InParanoid" id="A0A165TU42"/>
<dbReference type="EMBL" id="KV425563">
    <property type="protein sequence ID" value="KZT27180.1"/>
    <property type="molecule type" value="Genomic_DNA"/>
</dbReference>
<protein>
    <recommendedName>
        <fullName evidence="4">Secreted protein</fullName>
    </recommendedName>
</protein>
<sequence>MEHMKQAPFVICVHLHCVSFSPAQCIYPTPNTSLNGTFATSIRVLDGLGGLHEIDDCVTPYHGEMRDNQIMPCHSIP</sequence>